<gene>
    <name evidence="3" type="ORF">BIW11_09809</name>
</gene>
<reference evidence="3 4" key="1">
    <citation type="journal article" date="2017" name="Gigascience">
        <title>Draft genome of the honey bee ectoparasitic mite, Tropilaelaps mercedesae, is shaped by the parasitic life history.</title>
        <authorList>
            <person name="Dong X."/>
            <person name="Armstrong S.D."/>
            <person name="Xia D."/>
            <person name="Makepeace B.L."/>
            <person name="Darby A.C."/>
            <person name="Kadowaki T."/>
        </authorList>
    </citation>
    <scope>NUCLEOTIDE SEQUENCE [LARGE SCALE GENOMIC DNA]</scope>
    <source>
        <strain evidence="3">Wuxi-XJTLU</strain>
    </source>
</reference>
<feature type="non-terminal residue" evidence="3">
    <location>
        <position position="102"/>
    </location>
</feature>
<organism evidence="3 4">
    <name type="scientific">Tropilaelaps mercedesae</name>
    <dbReference type="NCBI Taxonomy" id="418985"/>
    <lineage>
        <taxon>Eukaryota</taxon>
        <taxon>Metazoa</taxon>
        <taxon>Ecdysozoa</taxon>
        <taxon>Arthropoda</taxon>
        <taxon>Chelicerata</taxon>
        <taxon>Arachnida</taxon>
        <taxon>Acari</taxon>
        <taxon>Parasitiformes</taxon>
        <taxon>Mesostigmata</taxon>
        <taxon>Gamasina</taxon>
        <taxon>Dermanyssoidea</taxon>
        <taxon>Laelapidae</taxon>
        <taxon>Tropilaelaps</taxon>
    </lineage>
</organism>
<keyword evidence="4" id="KW-1185">Reference proteome</keyword>
<name>A0A1V9XIV3_9ACAR</name>
<feature type="signal peptide" evidence="2">
    <location>
        <begin position="1"/>
        <end position="19"/>
    </location>
</feature>
<comment type="caution">
    <text evidence="3">The sequence shown here is derived from an EMBL/GenBank/DDBJ whole genome shotgun (WGS) entry which is preliminary data.</text>
</comment>
<accession>A0A1V9XIV3</accession>
<evidence type="ECO:0000313" key="4">
    <source>
        <dbReference type="Proteomes" id="UP000192247"/>
    </source>
</evidence>
<feature type="compositionally biased region" description="Low complexity" evidence="1">
    <location>
        <begin position="30"/>
        <end position="45"/>
    </location>
</feature>
<evidence type="ECO:0000256" key="2">
    <source>
        <dbReference type="SAM" id="SignalP"/>
    </source>
</evidence>
<dbReference type="EMBL" id="MNPL01010134">
    <property type="protein sequence ID" value="OQR73313.1"/>
    <property type="molecule type" value="Genomic_DNA"/>
</dbReference>
<dbReference type="InParanoid" id="A0A1V9XIV3"/>
<feature type="region of interest" description="Disordered" evidence="1">
    <location>
        <begin position="30"/>
        <end position="52"/>
    </location>
</feature>
<feature type="chain" id="PRO_5012867851" evidence="2">
    <location>
        <begin position="20"/>
        <end position="102"/>
    </location>
</feature>
<sequence>MALLFKVALCAVLVAATIAAPVTQEEAKTAAPVGAASSGIAPAAPTKDKDGKEKIEGRIYGYGPGFGSGYGPEVGGLGGLGYGGGYGSGFGGYGGYGGGYSG</sequence>
<protein>
    <submittedName>
        <fullName evidence="3">Uncharacterized protein</fullName>
    </submittedName>
</protein>
<evidence type="ECO:0000256" key="1">
    <source>
        <dbReference type="SAM" id="MobiDB-lite"/>
    </source>
</evidence>
<proteinExistence type="predicted"/>
<dbReference type="Proteomes" id="UP000192247">
    <property type="component" value="Unassembled WGS sequence"/>
</dbReference>
<evidence type="ECO:0000313" key="3">
    <source>
        <dbReference type="EMBL" id="OQR73313.1"/>
    </source>
</evidence>
<keyword evidence="2" id="KW-0732">Signal</keyword>
<dbReference type="AlphaFoldDB" id="A0A1V9XIV3"/>